<dbReference type="Gene3D" id="1.10.10.10">
    <property type="entry name" value="Winged helix-like DNA-binding domain superfamily/Winged helix DNA-binding domain"/>
    <property type="match status" value="1"/>
</dbReference>
<dbReference type="Proteomes" id="UP000233248">
    <property type="component" value="Unassembled WGS sequence"/>
</dbReference>
<dbReference type="RefSeq" id="WP_101184694.1">
    <property type="nucleotide sequence ID" value="NZ_CP031218.1"/>
</dbReference>
<accession>A0A2N1J335</accession>
<comment type="caution">
    <text evidence="2">The sequence shown here is derived from an EMBL/GenBank/DDBJ whole genome shotgun (WGS) entry which is preliminary data.</text>
</comment>
<dbReference type="SUPFAM" id="SSF46955">
    <property type="entry name" value="Putative DNA-binding domain"/>
    <property type="match status" value="1"/>
</dbReference>
<dbReference type="InterPro" id="IPR041657">
    <property type="entry name" value="HTH_17"/>
</dbReference>
<organism evidence="2 3">
    <name type="scientific">Malaciobacter halophilus</name>
    <dbReference type="NCBI Taxonomy" id="197482"/>
    <lineage>
        <taxon>Bacteria</taxon>
        <taxon>Pseudomonadati</taxon>
        <taxon>Campylobacterota</taxon>
        <taxon>Epsilonproteobacteria</taxon>
        <taxon>Campylobacterales</taxon>
        <taxon>Arcobacteraceae</taxon>
        <taxon>Malaciobacter</taxon>
    </lineage>
</organism>
<name>A0A2N1J335_9BACT</name>
<evidence type="ECO:0000313" key="3">
    <source>
        <dbReference type="Proteomes" id="UP000233248"/>
    </source>
</evidence>
<dbReference type="AlphaFoldDB" id="A0A2N1J335"/>
<evidence type="ECO:0000259" key="1">
    <source>
        <dbReference type="Pfam" id="PF12728"/>
    </source>
</evidence>
<evidence type="ECO:0000313" key="2">
    <source>
        <dbReference type="EMBL" id="PKI80970.1"/>
    </source>
</evidence>
<dbReference type="EMBL" id="NXIF01000026">
    <property type="protein sequence ID" value="PKI80970.1"/>
    <property type="molecule type" value="Genomic_DNA"/>
</dbReference>
<gene>
    <name evidence="2" type="ORF">CP960_06960</name>
</gene>
<dbReference type="Pfam" id="PF12728">
    <property type="entry name" value="HTH_17"/>
    <property type="match status" value="1"/>
</dbReference>
<feature type="domain" description="Helix-turn-helix" evidence="1">
    <location>
        <begin position="15"/>
        <end position="66"/>
    </location>
</feature>
<sequence length="76" mass="8617">MNNLSHTLYLDYGYMLTKKDLAEVLGVSLSTVNRRLSLGGDTLPPYQKVGRQYRFPVRGVAEYIENTMNKEKGFAS</sequence>
<dbReference type="InterPro" id="IPR009061">
    <property type="entry name" value="DNA-bd_dom_put_sf"/>
</dbReference>
<dbReference type="OrthoDB" id="9805928at2"/>
<protein>
    <recommendedName>
        <fullName evidence="1">Helix-turn-helix domain-containing protein</fullName>
    </recommendedName>
</protein>
<proteinExistence type="predicted"/>
<dbReference type="InterPro" id="IPR036388">
    <property type="entry name" value="WH-like_DNA-bd_sf"/>
</dbReference>
<dbReference type="KEGG" id="ahs:AHALO_2255"/>
<reference evidence="2 3" key="1">
    <citation type="submission" date="2017-09" db="EMBL/GenBank/DDBJ databases">
        <title>Genomics of the genus Arcobacter.</title>
        <authorList>
            <person name="Perez-Cataluna A."/>
            <person name="Figueras M.J."/>
            <person name="Salas-Masso N."/>
        </authorList>
    </citation>
    <scope>NUCLEOTIDE SEQUENCE [LARGE SCALE GENOMIC DNA]</scope>
    <source>
        <strain evidence="2 3">DSM 18005</strain>
    </source>
</reference>
<keyword evidence="3" id="KW-1185">Reference proteome</keyword>